<feature type="domain" description="FAD-binding" evidence="6">
    <location>
        <begin position="6"/>
        <end position="338"/>
    </location>
</feature>
<evidence type="ECO:0000256" key="1">
    <source>
        <dbReference type="ARBA" id="ARBA00001974"/>
    </source>
</evidence>
<dbReference type="PRINTS" id="PR00420">
    <property type="entry name" value="RNGMNOXGNASE"/>
</dbReference>
<dbReference type="GO" id="GO:0016709">
    <property type="term" value="F:oxidoreductase activity, acting on paired donors, with incorporation or reduction of molecular oxygen, NAD(P)H as one donor, and incorporation of one atom of oxygen"/>
    <property type="evidence" value="ECO:0007669"/>
    <property type="project" value="UniProtKB-ARBA"/>
</dbReference>
<dbReference type="RefSeq" id="WP_107575978.1">
    <property type="nucleotide sequence ID" value="NZ_PZPL01000002.1"/>
</dbReference>
<dbReference type="InterPro" id="IPR036188">
    <property type="entry name" value="FAD/NAD-bd_sf"/>
</dbReference>
<keyword evidence="8" id="KW-1185">Reference proteome</keyword>
<dbReference type="InterPro" id="IPR036249">
    <property type="entry name" value="Thioredoxin-like_sf"/>
</dbReference>
<dbReference type="AlphaFoldDB" id="A0A2T4UNT3"/>
<dbReference type="SUPFAM" id="SSF51905">
    <property type="entry name" value="FAD/NAD(P)-binding domain"/>
    <property type="match status" value="1"/>
</dbReference>
<dbReference type="Proteomes" id="UP000241085">
    <property type="component" value="Unassembled WGS sequence"/>
</dbReference>
<dbReference type="PANTHER" id="PTHR43004">
    <property type="entry name" value="TRK SYSTEM POTASSIUM UPTAKE PROTEIN"/>
    <property type="match status" value="1"/>
</dbReference>
<gene>
    <name evidence="7" type="ORF">C1I63_18140</name>
</gene>
<evidence type="ECO:0000313" key="8">
    <source>
        <dbReference type="Proteomes" id="UP000241085"/>
    </source>
</evidence>
<name>A0A2T4UNT3_9MICO</name>
<feature type="region of interest" description="Disordered" evidence="5">
    <location>
        <begin position="366"/>
        <end position="385"/>
    </location>
</feature>
<keyword evidence="4" id="KW-0274">FAD</keyword>
<accession>A0A2T4UNT3</accession>
<dbReference type="SUPFAM" id="SSF52833">
    <property type="entry name" value="Thioredoxin-like"/>
    <property type="match status" value="1"/>
</dbReference>
<dbReference type="Pfam" id="PF21274">
    <property type="entry name" value="Rng_hyd_C"/>
    <property type="match status" value="1"/>
</dbReference>
<comment type="caution">
    <text evidence="7">The sequence shown here is derived from an EMBL/GenBank/DDBJ whole genome shotgun (WGS) entry which is preliminary data.</text>
</comment>
<dbReference type="InterPro" id="IPR002938">
    <property type="entry name" value="FAD-bd"/>
</dbReference>
<dbReference type="Gene3D" id="3.50.50.60">
    <property type="entry name" value="FAD/NAD(P)-binding domain"/>
    <property type="match status" value="1"/>
</dbReference>
<dbReference type="EMBL" id="PZPL01000002">
    <property type="protein sequence ID" value="PTL71171.1"/>
    <property type="molecule type" value="Genomic_DNA"/>
</dbReference>
<evidence type="ECO:0000256" key="5">
    <source>
        <dbReference type="SAM" id="MobiDB-lite"/>
    </source>
</evidence>
<reference evidence="7 8" key="1">
    <citation type="submission" date="2018-03" db="EMBL/GenBank/DDBJ databases">
        <title>Bacteriophage NCPPB3778 and a type I-E CRISPR drive the evolution of the US Biological Select Agent, Rathayibacter toxicus.</title>
        <authorList>
            <person name="Davis E.W.II."/>
            <person name="Tabima J.F."/>
            <person name="Weisberg A.J."/>
            <person name="Dantas Lopes L."/>
            <person name="Wiseman M.S."/>
            <person name="Wiseman M.S."/>
            <person name="Pupko T."/>
            <person name="Belcher M.S."/>
            <person name="Sechler A.J."/>
            <person name="Tancos M.A."/>
            <person name="Schroeder B.K."/>
            <person name="Murray T.D."/>
            <person name="Luster D.G."/>
            <person name="Schneider W.L."/>
            <person name="Rogers E."/>
            <person name="Andreote F.D."/>
            <person name="Grunwald N.J."/>
            <person name="Putnam M.L."/>
            <person name="Chang J.H."/>
        </authorList>
    </citation>
    <scope>NUCLEOTIDE SEQUENCE [LARGE SCALE GENOMIC DNA]</scope>
    <source>
        <strain evidence="7 8">DSM 15933</strain>
    </source>
</reference>
<dbReference type="NCBIfam" id="NF004832">
    <property type="entry name" value="PRK06184.1"/>
    <property type="match status" value="1"/>
</dbReference>
<evidence type="ECO:0000313" key="7">
    <source>
        <dbReference type="EMBL" id="PTL71171.1"/>
    </source>
</evidence>
<dbReference type="GO" id="GO:0071949">
    <property type="term" value="F:FAD binding"/>
    <property type="evidence" value="ECO:0007669"/>
    <property type="project" value="InterPro"/>
</dbReference>
<comment type="similarity">
    <text evidence="2">Belongs to the PheA/TfdB FAD monooxygenase family.</text>
</comment>
<dbReference type="InterPro" id="IPR050641">
    <property type="entry name" value="RIFMO-like"/>
</dbReference>
<dbReference type="Pfam" id="PF01494">
    <property type="entry name" value="FAD_binding_3"/>
    <property type="match status" value="1"/>
</dbReference>
<keyword evidence="7" id="KW-0560">Oxidoreductase</keyword>
<evidence type="ECO:0000256" key="3">
    <source>
        <dbReference type="ARBA" id="ARBA00022630"/>
    </source>
</evidence>
<proteinExistence type="inferred from homology"/>
<keyword evidence="3" id="KW-0285">Flavoprotein</keyword>
<dbReference type="PANTHER" id="PTHR43004:SF19">
    <property type="entry name" value="BINDING MONOOXYGENASE, PUTATIVE (JCVI)-RELATED"/>
    <property type="match status" value="1"/>
</dbReference>
<dbReference type="Gene3D" id="3.40.30.120">
    <property type="match status" value="1"/>
</dbReference>
<organism evidence="7 8">
    <name type="scientific">Rathayibacter caricis DSM 15933</name>
    <dbReference type="NCBI Taxonomy" id="1328867"/>
    <lineage>
        <taxon>Bacteria</taxon>
        <taxon>Bacillati</taxon>
        <taxon>Actinomycetota</taxon>
        <taxon>Actinomycetes</taxon>
        <taxon>Micrococcales</taxon>
        <taxon>Microbacteriaceae</taxon>
        <taxon>Rathayibacter</taxon>
    </lineage>
</organism>
<evidence type="ECO:0000256" key="2">
    <source>
        <dbReference type="ARBA" id="ARBA00007801"/>
    </source>
</evidence>
<sequence>MPQSDLDVLIIGAGPAGSALAADLLRRRVTVRIVDRAEHSFDGSRAKGVQPRTQEILDDLGVLKEARELGSPYPLVGLHLGPVTVPVRMQPNHRATSDVPYPNALLLPQDRTDAVLHRLLERGGVSIEYGSAFSTMKQDSASVTTELTTGEVIHSRYLIGADGGGSAVRRAAGITFVGETDPADRMLIVDASVDGLSRRRWHMWPGRRGRGTAACPLPDGTRFQVMIRLRADEEVDLGDEAIAARFRLSTGRRLHDITWRSVFRPNVRLADHYRAGRVLLVGDAAHVHTPAGGQGLNTGIQDANNLGWKLGQVLAGADDALLESYEAERRPVAADVLALSSALYAKLGSSTPQALRRGDAERQLSVSYSGGPLAPSGGGATGAVRAGDRAPDAECVAEGVSHLFDVYRGPQFTLLAFGAAAEFAADSLPWPATGASLRVVHVRPKADGELRSLEDTTGDIHRRYGVTGDALILVRPDGYVAAIETTEFPGRIREARTILSPV</sequence>
<evidence type="ECO:0000259" key="6">
    <source>
        <dbReference type="Pfam" id="PF01494"/>
    </source>
</evidence>
<comment type="cofactor">
    <cofactor evidence="1">
        <name>FAD</name>
        <dbReference type="ChEBI" id="CHEBI:57692"/>
    </cofactor>
</comment>
<dbReference type="Gene3D" id="3.30.70.2450">
    <property type="match status" value="1"/>
</dbReference>
<protein>
    <submittedName>
        <fullName evidence="7">FAD-binding monooxygenase</fullName>
    </submittedName>
</protein>
<evidence type="ECO:0000256" key="4">
    <source>
        <dbReference type="ARBA" id="ARBA00022827"/>
    </source>
</evidence>
<keyword evidence="7" id="KW-0503">Monooxygenase</keyword>